<dbReference type="NCBIfam" id="TIGR01409">
    <property type="entry name" value="TAT_signal_seq"/>
    <property type="match status" value="1"/>
</dbReference>
<proteinExistence type="predicted"/>
<name>A0A5J4PAT9_9ZZZZ</name>
<dbReference type="AlphaFoldDB" id="A0A5J4PAT9"/>
<evidence type="ECO:0000313" key="1">
    <source>
        <dbReference type="EMBL" id="KAA6305821.1"/>
    </source>
</evidence>
<accession>A0A5J4PAT9</accession>
<feature type="non-terminal residue" evidence="1">
    <location>
        <position position="24"/>
    </location>
</feature>
<reference evidence="1" key="1">
    <citation type="submission" date="2019-03" db="EMBL/GenBank/DDBJ databases">
        <title>Single cell metagenomics reveals metabolic interactions within the superorganism composed of flagellate Streblomastix strix and complex community of Bacteroidetes bacteria on its surface.</title>
        <authorList>
            <person name="Treitli S.C."/>
            <person name="Kolisko M."/>
            <person name="Husnik F."/>
            <person name="Keeling P."/>
            <person name="Hampl V."/>
        </authorList>
    </citation>
    <scope>NUCLEOTIDE SEQUENCE</scope>
    <source>
        <strain evidence="1">STM</strain>
    </source>
</reference>
<gene>
    <name evidence="1" type="ORF">EZS27_042524</name>
</gene>
<comment type="caution">
    <text evidence="1">The sequence shown here is derived from an EMBL/GenBank/DDBJ whole genome shotgun (WGS) entry which is preliminary data.</text>
</comment>
<sequence>MDRRDFLRAVAVTGTAMSIQRVGA</sequence>
<protein>
    <recommendedName>
        <fullName evidence="2">Twin-arginine translocation signal domain-containing protein</fullName>
    </recommendedName>
</protein>
<evidence type="ECO:0008006" key="2">
    <source>
        <dbReference type="Google" id="ProtNLM"/>
    </source>
</evidence>
<organism evidence="1">
    <name type="scientific">termite gut metagenome</name>
    <dbReference type="NCBI Taxonomy" id="433724"/>
    <lineage>
        <taxon>unclassified sequences</taxon>
        <taxon>metagenomes</taxon>
        <taxon>organismal metagenomes</taxon>
    </lineage>
</organism>
<dbReference type="InterPro" id="IPR019546">
    <property type="entry name" value="TAT_signal_bac_arc"/>
</dbReference>
<dbReference type="EMBL" id="SNRY01010390">
    <property type="protein sequence ID" value="KAA6305821.1"/>
    <property type="molecule type" value="Genomic_DNA"/>
</dbReference>